<gene>
    <name evidence="14" type="primary">LOC116299503</name>
</gene>
<dbReference type="InterPro" id="IPR056168">
    <property type="entry name" value="TPR_IF140/IFT172/WDR19"/>
</dbReference>
<keyword evidence="6" id="KW-0966">Cell projection</keyword>
<organism evidence="13 14">
    <name type="scientific">Actinia tenebrosa</name>
    <name type="common">Australian red waratah sea anemone</name>
    <dbReference type="NCBI Taxonomy" id="6105"/>
    <lineage>
        <taxon>Eukaryota</taxon>
        <taxon>Metazoa</taxon>
        <taxon>Cnidaria</taxon>
        <taxon>Anthozoa</taxon>
        <taxon>Hexacorallia</taxon>
        <taxon>Actiniaria</taxon>
        <taxon>Actiniidae</taxon>
        <taxon>Actinia</taxon>
    </lineage>
</organism>
<dbReference type="SUPFAM" id="SSF50978">
    <property type="entry name" value="WD40 repeat-like"/>
    <property type="match status" value="1"/>
</dbReference>
<feature type="domain" description="IF140 C-terminal TPR" evidence="11">
    <location>
        <begin position="1162"/>
        <end position="1285"/>
    </location>
</feature>
<evidence type="ECO:0000256" key="1">
    <source>
        <dbReference type="ARBA" id="ARBA00004138"/>
    </source>
</evidence>
<dbReference type="InParanoid" id="A0A6P8I604"/>
<evidence type="ECO:0000259" key="12">
    <source>
        <dbReference type="Pfam" id="PF24762"/>
    </source>
</evidence>
<dbReference type="GeneID" id="116299503"/>
<evidence type="ECO:0000313" key="13">
    <source>
        <dbReference type="Proteomes" id="UP000515163"/>
    </source>
</evidence>
<dbReference type="Pfam" id="PF23383">
    <property type="entry name" value="Beta-prop_IFT140_1st"/>
    <property type="match status" value="1"/>
</dbReference>
<dbReference type="InterPro" id="IPR036322">
    <property type="entry name" value="WD40_repeat_dom_sf"/>
</dbReference>
<comment type="subcellular location">
    <subcellularLocation>
        <location evidence="1">Cell projection</location>
        <location evidence="1">Cilium</location>
    </subcellularLocation>
</comment>
<evidence type="ECO:0000313" key="14">
    <source>
        <dbReference type="RefSeq" id="XP_031564024.1"/>
    </source>
</evidence>
<dbReference type="KEGG" id="aten:116299503"/>
<dbReference type="InterPro" id="IPR001680">
    <property type="entry name" value="WD40_rpt"/>
</dbReference>
<dbReference type="RefSeq" id="XP_031564024.1">
    <property type="nucleotide sequence ID" value="XM_031708164.1"/>
</dbReference>
<dbReference type="FunCoup" id="A0A6P8I604">
    <property type="interactions" value="429"/>
</dbReference>
<dbReference type="OrthoDB" id="10258787at2759"/>
<sequence length="1350" mass="151271">MAVYFDHKIQAPSVGVQTDIAWHINYPLLAVASKSEPGVGGAVNFFLDEGELVEDSSIQRSCEVTAFTWHPTRKILAVGWESGDVLVWNEHDHELHEASSVHSSAVKIIEWNSNGSKLVTGDENGDVVVWKADQRGRLNQTPVFQHNVQSAVKTCVFKAAGSESTNDEPSWRKSKLAALSQASVDSSFFVGTVNGTVHYMDDKGRCTQSFTTEGPVKTLLYTEGKDVLVTVTDGLMLSQHTVAKDGSTTEIMKVKLSGQAAKSQMIWAGKQILATASGESLIRMWDLDQDDNFVLSLDGGAFESGECINNITYNKSKGILAGCTNKGKVAMWKYMVSKSKTDAQSRWELQPASVLEGEAELTQIQFAGSKNLLAVNCVATVIILNEQVMNAHYNLEVAAVQVSPSQLTVENFSSSFNQDLKTDIHIKGVFVTKSHTTIWNGKRIVVYEVSPDKAMVRAEGSFNSDSPVAVVHEQSVYTIEPGKIQVRTFQGTVKQILSFSETEGDPILLDLCGNYLVAGTSLGYIKVWDLSRREAKQHCTPKSLSESISDLGKLKCVKCNCNGTKVSILSEKNDVIVVSLFSIPENGTLLQDYFSLDSTQSKLMGVQVPFMFLMRKGGNESKNSPEAMPAINAPAYLNRMVIKHTMKDFIGLENANEEAKKAMMDFSYLSAIGNMDEAFKAIKLIKSESVWENMARMCVKTKRLDVATVCLGNMANARAAKSLRESMQEPELDARVAMLALQLGMLEEAEKLYINCQRFDLLNKMYQASNQWTKAVEVAELQDRIHLRTTYYNYAKHLEAMGNVSGAINNYEKSETQRFEVPRMLLDEPQQLEAYILKTKDKELRKWWAQYMESTSEMETALQFYEAARDNLSLVRVYCYCGNLEKAAEICNETGDRAACYHLARQFENQDNIKDAIHFYTRAQCYSNAIRLAKDHGLDNELMNLALLSAPKDMIEVASYYESQPNMQDKAVMLYHKGGNITRALDLCFRTQQFAALQVIAEDLDENTDPVMIDKCAEFFIEHGQYDKGVDLYVIGKKYSEALDLCLAHNVTITEELAEKMTLPKGEANRVAMLEQIAECAMQQGSYHLATKKFTQAGNKMKAMKALLKSGDTEKIVFFAGVSRQREIYVMAANYLQSLDWRKDPEIMKNIIGFYNKGRALDLLAGFYDACAQVEIDEYQNYDKALGAMTEAYKCMAKAKVKNVIEQEEKVAFLKQRIGLIKKFVQARRAYEENPEEAIKSCQLLLEEPDLETAVRIGDVYGLIIEHFARERNYPKAYSFMEDMRQRVPTVNMAYYVNIKTIEAVHKSLGVPLGRGMGAERDIKGGMDEEDGEEVEEEVEEEIFNGHDDY</sequence>
<name>A0A6P8I604_ACTTE</name>
<reference evidence="14" key="1">
    <citation type="submission" date="2025-08" db="UniProtKB">
        <authorList>
            <consortium name="RefSeq"/>
        </authorList>
    </citation>
    <scope>IDENTIFICATION</scope>
    <source>
        <tissue evidence="14">Tentacle</tissue>
    </source>
</reference>
<evidence type="ECO:0000256" key="7">
    <source>
        <dbReference type="PROSITE-ProRule" id="PRU00221"/>
    </source>
</evidence>
<dbReference type="PROSITE" id="PS50294">
    <property type="entry name" value="WD_REPEATS_REGION"/>
    <property type="match status" value="1"/>
</dbReference>
<dbReference type="FunFam" id="1.25.40.470:FF:000010">
    <property type="entry name" value="Intraflagellar transport 140 homolog (Chlamydomonas)"/>
    <property type="match status" value="1"/>
</dbReference>
<feature type="domain" description="IFT140 second beta-propeller" evidence="10">
    <location>
        <begin position="396"/>
        <end position="573"/>
    </location>
</feature>
<dbReference type="GO" id="GO:0035721">
    <property type="term" value="P:intraciliary retrograde transport"/>
    <property type="evidence" value="ECO:0007669"/>
    <property type="project" value="TreeGrafter"/>
</dbReference>
<dbReference type="FunFam" id="1.25.40.470:FF:000011">
    <property type="entry name" value="Intraflagellar transport protein 140"/>
    <property type="match status" value="1"/>
</dbReference>
<evidence type="ECO:0000256" key="4">
    <source>
        <dbReference type="ARBA" id="ARBA00022803"/>
    </source>
</evidence>
<dbReference type="GO" id="GO:0036064">
    <property type="term" value="C:ciliary basal body"/>
    <property type="evidence" value="ECO:0007669"/>
    <property type="project" value="TreeGrafter"/>
</dbReference>
<keyword evidence="2 7" id="KW-0853">WD repeat</keyword>
<feature type="region of interest" description="Disordered" evidence="8">
    <location>
        <begin position="1320"/>
        <end position="1350"/>
    </location>
</feature>
<dbReference type="SMART" id="SM00320">
    <property type="entry name" value="WD40"/>
    <property type="match status" value="5"/>
</dbReference>
<keyword evidence="4" id="KW-0802">TPR repeat</keyword>
<dbReference type="Pfam" id="PF24762">
    <property type="entry name" value="TPR_IF140-IFT172"/>
    <property type="match status" value="1"/>
</dbReference>
<evidence type="ECO:0000256" key="5">
    <source>
        <dbReference type="ARBA" id="ARBA00023069"/>
    </source>
</evidence>
<dbReference type="SUPFAM" id="SSF48371">
    <property type="entry name" value="ARM repeat"/>
    <property type="match status" value="1"/>
</dbReference>
<dbReference type="Pfam" id="PF24760">
    <property type="entry name" value="TPR_IF140_C"/>
    <property type="match status" value="1"/>
</dbReference>
<dbReference type="InterPro" id="IPR015943">
    <property type="entry name" value="WD40/YVTN_repeat-like_dom_sf"/>
</dbReference>
<dbReference type="InterPro" id="IPR056154">
    <property type="entry name" value="Beta-prop_IFT140_1st"/>
</dbReference>
<feature type="domain" description="IF140/IFT172/WDR19 TPR" evidence="12">
    <location>
        <begin position="673"/>
        <end position="1154"/>
    </location>
</feature>
<evidence type="ECO:0000256" key="8">
    <source>
        <dbReference type="SAM" id="MobiDB-lite"/>
    </source>
</evidence>
<keyword evidence="13" id="KW-1185">Reference proteome</keyword>
<dbReference type="InterPro" id="IPR056156">
    <property type="entry name" value="TPR_IF140_C"/>
</dbReference>
<dbReference type="InterPro" id="IPR016024">
    <property type="entry name" value="ARM-type_fold"/>
</dbReference>
<feature type="compositionally biased region" description="Acidic residues" evidence="8">
    <location>
        <begin position="1328"/>
        <end position="1343"/>
    </location>
</feature>
<dbReference type="Gene3D" id="2.130.10.10">
    <property type="entry name" value="YVTN repeat-like/Quinoprotein amine dehydrogenase"/>
    <property type="match status" value="2"/>
</dbReference>
<accession>A0A6P8I604</accession>
<dbReference type="PROSITE" id="PS50082">
    <property type="entry name" value="WD_REPEATS_2"/>
    <property type="match status" value="1"/>
</dbReference>
<evidence type="ECO:0000256" key="3">
    <source>
        <dbReference type="ARBA" id="ARBA00022737"/>
    </source>
</evidence>
<proteinExistence type="predicted"/>
<evidence type="ECO:0000259" key="9">
    <source>
        <dbReference type="Pfam" id="PF23383"/>
    </source>
</evidence>
<dbReference type="Proteomes" id="UP000515163">
    <property type="component" value="Unplaced"/>
</dbReference>
<dbReference type="Pfam" id="PF23385">
    <property type="entry name" value="Beta-prop_IFT140_2nd"/>
    <property type="match status" value="1"/>
</dbReference>
<keyword evidence="3" id="KW-0677">Repeat</keyword>
<dbReference type="Gene3D" id="1.25.40.470">
    <property type="match status" value="2"/>
</dbReference>
<keyword evidence="5" id="KW-0969">Cilium</keyword>
<dbReference type="GO" id="GO:0005930">
    <property type="term" value="C:axoneme"/>
    <property type="evidence" value="ECO:0007669"/>
    <property type="project" value="TreeGrafter"/>
</dbReference>
<protein>
    <submittedName>
        <fullName evidence="14">Intraflagellar transport protein 140 homolog</fullName>
    </submittedName>
</protein>
<dbReference type="InterPro" id="IPR056155">
    <property type="entry name" value="Beta-prop_IFT140_2nd"/>
</dbReference>
<feature type="domain" description="IFT140 first beta-propeller" evidence="9">
    <location>
        <begin position="2"/>
        <end position="387"/>
    </location>
</feature>
<evidence type="ECO:0000256" key="6">
    <source>
        <dbReference type="ARBA" id="ARBA00023273"/>
    </source>
</evidence>
<evidence type="ECO:0000259" key="11">
    <source>
        <dbReference type="Pfam" id="PF24760"/>
    </source>
</evidence>
<dbReference type="GO" id="GO:0030991">
    <property type="term" value="C:intraciliary transport particle A"/>
    <property type="evidence" value="ECO:0007669"/>
    <property type="project" value="TreeGrafter"/>
</dbReference>
<feature type="repeat" description="WD" evidence="7">
    <location>
        <begin position="99"/>
        <end position="140"/>
    </location>
</feature>
<dbReference type="PANTHER" id="PTHR15722">
    <property type="entry name" value="IFT140/172-RELATED"/>
    <property type="match status" value="1"/>
</dbReference>
<evidence type="ECO:0000259" key="10">
    <source>
        <dbReference type="Pfam" id="PF23385"/>
    </source>
</evidence>
<evidence type="ECO:0000256" key="2">
    <source>
        <dbReference type="ARBA" id="ARBA00022574"/>
    </source>
</evidence>
<dbReference type="PANTHER" id="PTHR15722:SF7">
    <property type="entry name" value="INTRAFLAGELLAR TRANSPORT PROTEIN 140 HOMOLOG"/>
    <property type="match status" value="1"/>
</dbReference>